<organism evidence="2 3">
    <name type="scientific">Methylovulum psychrotolerans</name>
    <dbReference type="NCBI Taxonomy" id="1704499"/>
    <lineage>
        <taxon>Bacteria</taxon>
        <taxon>Pseudomonadati</taxon>
        <taxon>Pseudomonadota</taxon>
        <taxon>Gammaproteobacteria</taxon>
        <taxon>Methylococcales</taxon>
        <taxon>Methylococcaceae</taxon>
        <taxon>Methylovulum</taxon>
    </lineage>
</organism>
<keyword evidence="3" id="KW-1185">Reference proteome</keyword>
<reference evidence="2 3" key="1">
    <citation type="submission" date="2017-06" db="EMBL/GenBank/DDBJ databases">
        <title>Genome Sequencing of the methanotroph Methylovulum psychrotolerants str. HV10-M2 isolated from a high-altitude environment.</title>
        <authorList>
            <person name="Mateos-Rivera A."/>
        </authorList>
    </citation>
    <scope>NUCLEOTIDE SEQUENCE [LARGE SCALE GENOMIC DNA]</scope>
    <source>
        <strain evidence="2 3">HV10_M2</strain>
    </source>
</reference>
<evidence type="ECO:0000256" key="1">
    <source>
        <dbReference type="SAM" id="MobiDB-lite"/>
    </source>
</evidence>
<protein>
    <submittedName>
        <fullName evidence="2">Uncharacterized protein</fullName>
    </submittedName>
</protein>
<dbReference type="AlphaFoldDB" id="A0A1Z4BX58"/>
<feature type="region of interest" description="Disordered" evidence="1">
    <location>
        <begin position="67"/>
        <end position="97"/>
    </location>
</feature>
<gene>
    <name evidence="2" type="ORF">CEK71_07045</name>
</gene>
<sequence>MMPIQPLQKPSDVTTFAAYIYSNSATLLDFDQYWEIYSDLIHILYWNPDIDLPIMLSSSNMDFPRHQTSPLGNLAVPQGDEGCPSDAPQVKPVGIKP</sequence>
<accession>A0A1Z4BX58</accession>
<dbReference type="RefSeq" id="WP_088618726.1">
    <property type="nucleotide sequence ID" value="NZ_CP022129.1"/>
</dbReference>
<dbReference type="EMBL" id="CP022129">
    <property type="protein sequence ID" value="ASF45851.1"/>
    <property type="molecule type" value="Genomic_DNA"/>
</dbReference>
<proteinExistence type="predicted"/>
<evidence type="ECO:0000313" key="3">
    <source>
        <dbReference type="Proteomes" id="UP000197019"/>
    </source>
</evidence>
<dbReference type="Proteomes" id="UP000197019">
    <property type="component" value="Chromosome"/>
</dbReference>
<evidence type="ECO:0000313" key="2">
    <source>
        <dbReference type="EMBL" id="ASF45851.1"/>
    </source>
</evidence>
<dbReference type="KEGG" id="mpsy:CEK71_07045"/>
<name>A0A1Z4BX58_9GAMM</name>